<dbReference type="Pfam" id="PF04055">
    <property type="entry name" value="Radical_SAM"/>
    <property type="match status" value="1"/>
</dbReference>
<evidence type="ECO:0000259" key="11">
    <source>
        <dbReference type="PROSITE" id="PS51918"/>
    </source>
</evidence>
<dbReference type="AlphaFoldDB" id="A0A099GHL7"/>
<keyword evidence="10" id="KW-0004">4Fe-4S</keyword>
<comment type="caution">
    <text evidence="12">The sequence shown here is derived from an EMBL/GenBank/DDBJ whole genome shotgun (WGS) entry which is preliminary data.</text>
</comment>
<reference evidence="12 13" key="1">
    <citation type="submission" date="2014-09" db="EMBL/GenBank/DDBJ databases">
        <authorList>
            <person name="McGinnis J.M."/>
            <person name="Wolfgang W.J."/>
        </authorList>
    </citation>
    <scope>NUCLEOTIDE SEQUENCE [LARGE SCALE GENOMIC DNA]</scope>
    <source>
        <strain evidence="12 13">5503</strain>
    </source>
</reference>
<keyword evidence="5 10" id="KW-0949">S-adenosyl-L-methionine</keyword>
<dbReference type="GO" id="GO:0006779">
    <property type="term" value="P:porphyrin-containing compound biosynthetic process"/>
    <property type="evidence" value="ECO:0007669"/>
    <property type="project" value="InterPro"/>
</dbReference>
<dbReference type="SFLD" id="SFLDF00288">
    <property type="entry name" value="HemN-like__clustered_with_nucl"/>
    <property type="match status" value="1"/>
</dbReference>
<evidence type="ECO:0000256" key="1">
    <source>
        <dbReference type="ARBA" id="ARBA00001966"/>
    </source>
</evidence>
<dbReference type="InterPro" id="IPR058240">
    <property type="entry name" value="rSAM_sf"/>
</dbReference>
<dbReference type="InterPro" id="IPR006638">
    <property type="entry name" value="Elp3/MiaA/NifB-like_rSAM"/>
</dbReference>
<dbReference type="NCBIfam" id="TIGR00539">
    <property type="entry name" value="hemN_rel"/>
    <property type="match status" value="1"/>
</dbReference>
<sequence length="383" mass="41468">MSEDWRNGGFGLYVHWPFCASKCPYCDFNSHVAVTIDQGRWLEAYAAEIARTAAETPGRVLGSLFFGGGTPSLMAPEVVAGVIDAARAAWPLANDIEITLEANPGSVERGRFQAYADAGVNRLSMGMQALDDADLRRLGRMHTVAEARAAFDVARGCFGRVSFDLIYARQDQSREAWRRELREALSMAVDHLSLYQLTVEDGTVFGARAAAGKLRGLPDDDLAADMYLETQDICAAHGMPAYEVSNHAAPGSESRHNLVYWRQGDWAGIGPGAHGRVTLGSQRWATEAPRAPGAWLAAVDAGSGEAPRVVVPRDEQATEYLLMSLRLAEGMDLGRYARLACRELDAGAVDELRGMGFVETDADRLRVTAAGRPVLNAILRALA</sequence>
<proteinExistence type="inferred from homology"/>
<dbReference type="GO" id="GO:0004109">
    <property type="term" value="F:coproporphyrinogen oxidase activity"/>
    <property type="evidence" value="ECO:0007669"/>
    <property type="project" value="InterPro"/>
</dbReference>
<dbReference type="InterPro" id="IPR034505">
    <property type="entry name" value="Coproporphyrinogen-III_oxidase"/>
</dbReference>
<accession>A0A099GHL7</accession>
<dbReference type="PANTHER" id="PTHR13932:SF5">
    <property type="entry name" value="RADICAL S-ADENOSYL METHIONINE DOMAIN-CONTAINING PROTEIN 1, MITOCHONDRIAL"/>
    <property type="match status" value="1"/>
</dbReference>
<comment type="cofactor">
    <cofactor evidence="1">
        <name>[4Fe-4S] cluster</name>
        <dbReference type="ChEBI" id="CHEBI:49883"/>
    </cofactor>
</comment>
<evidence type="ECO:0000313" key="12">
    <source>
        <dbReference type="EMBL" id="KGJ22324.1"/>
    </source>
</evidence>
<evidence type="ECO:0000256" key="8">
    <source>
        <dbReference type="ARBA" id="ARBA00023014"/>
    </source>
</evidence>
<evidence type="ECO:0000313" key="13">
    <source>
        <dbReference type="Proteomes" id="UP000029858"/>
    </source>
</evidence>
<keyword evidence="4 10" id="KW-0349">Heme</keyword>
<evidence type="ECO:0000256" key="3">
    <source>
        <dbReference type="ARBA" id="ARBA00017228"/>
    </source>
</evidence>
<dbReference type="SMART" id="SM00729">
    <property type="entry name" value="Elp3"/>
    <property type="match status" value="1"/>
</dbReference>
<evidence type="ECO:0000256" key="10">
    <source>
        <dbReference type="RuleBase" id="RU364116"/>
    </source>
</evidence>
<dbReference type="Proteomes" id="UP000029858">
    <property type="component" value="Unassembled WGS sequence"/>
</dbReference>
<evidence type="ECO:0000256" key="9">
    <source>
        <dbReference type="ARBA" id="ARBA00023186"/>
    </source>
</evidence>
<dbReference type="InterPro" id="IPR007197">
    <property type="entry name" value="rSAM"/>
</dbReference>
<dbReference type="InterPro" id="IPR013785">
    <property type="entry name" value="Aldolase_TIM"/>
</dbReference>
<gene>
    <name evidence="12" type="ORF">IX56_08665</name>
</gene>
<dbReference type="SFLD" id="SFLDG01065">
    <property type="entry name" value="anaerobic_coproporphyrinogen-I"/>
    <property type="match status" value="1"/>
</dbReference>
<dbReference type="Pfam" id="PF06969">
    <property type="entry name" value="HemN_C"/>
    <property type="match status" value="1"/>
</dbReference>
<dbReference type="Gene3D" id="3.20.20.70">
    <property type="entry name" value="Aldolase class I"/>
    <property type="match status" value="1"/>
</dbReference>
<protein>
    <recommendedName>
        <fullName evidence="3 10">Heme chaperone HemW</fullName>
    </recommendedName>
</protein>
<evidence type="ECO:0000256" key="2">
    <source>
        <dbReference type="ARBA" id="ARBA00006100"/>
    </source>
</evidence>
<dbReference type="SFLD" id="SFLDS00029">
    <property type="entry name" value="Radical_SAM"/>
    <property type="match status" value="1"/>
</dbReference>
<comment type="subcellular location">
    <subcellularLocation>
        <location evidence="10">Cytoplasm</location>
    </subcellularLocation>
</comment>
<keyword evidence="7 10" id="KW-0408">Iron</keyword>
<keyword evidence="10" id="KW-0963">Cytoplasm</keyword>
<keyword evidence="8 10" id="KW-0411">Iron-sulfur</keyword>
<dbReference type="SUPFAM" id="SSF102114">
    <property type="entry name" value="Radical SAM enzymes"/>
    <property type="match status" value="1"/>
</dbReference>
<organism evidence="12 13">
    <name type="scientific">Paracoccus sanguinis</name>
    <dbReference type="NCBI Taxonomy" id="1545044"/>
    <lineage>
        <taxon>Bacteria</taxon>
        <taxon>Pseudomonadati</taxon>
        <taxon>Pseudomonadota</taxon>
        <taxon>Alphaproteobacteria</taxon>
        <taxon>Rhodobacterales</taxon>
        <taxon>Paracoccaceae</taxon>
        <taxon>Paracoccus</taxon>
    </lineage>
</organism>
<dbReference type="PROSITE" id="PS51918">
    <property type="entry name" value="RADICAL_SAM"/>
    <property type="match status" value="1"/>
</dbReference>
<dbReference type="InterPro" id="IPR010723">
    <property type="entry name" value="HemN_C"/>
</dbReference>
<evidence type="ECO:0000256" key="6">
    <source>
        <dbReference type="ARBA" id="ARBA00022723"/>
    </source>
</evidence>
<evidence type="ECO:0000256" key="5">
    <source>
        <dbReference type="ARBA" id="ARBA00022691"/>
    </source>
</evidence>
<keyword evidence="9 10" id="KW-0143">Chaperone</keyword>
<evidence type="ECO:0000256" key="7">
    <source>
        <dbReference type="ARBA" id="ARBA00023004"/>
    </source>
</evidence>
<keyword evidence="6 10" id="KW-0479">Metal-binding</keyword>
<dbReference type="PANTHER" id="PTHR13932">
    <property type="entry name" value="COPROPORPHYRINIGEN III OXIDASE"/>
    <property type="match status" value="1"/>
</dbReference>
<dbReference type="SFLD" id="SFLDF00562">
    <property type="entry name" value="HemN-like__clustered_with_heat"/>
    <property type="match status" value="1"/>
</dbReference>
<dbReference type="GO" id="GO:0051539">
    <property type="term" value="F:4 iron, 4 sulfur cluster binding"/>
    <property type="evidence" value="ECO:0007669"/>
    <property type="project" value="UniProtKB-UniRule"/>
</dbReference>
<dbReference type="GO" id="GO:0005737">
    <property type="term" value="C:cytoplasm"/>
    <property type="evidence" value="ECO:0007669"/>
    <property type="project" value="UniProtKB-SubCell"/>
</dbReference>
<dbReference type="EMBL" id="JRKQ01000037">
    <property type="protein sequence ID" value="KGJ22324.1"/>
    <property type="molecule type" value="Genomic_DNA"/>
</dbReference>
<comment type="function">
    <text evidence="10">Probably acts as a heme chaperone, transferring heme to an unknown acceptor. Binds one molecule of heme per monomer, possibly covalently. Binds 1 [4Fe-4S] cluster. The cluster is coordinated with 3 cysteines and an exchangeable S-adenosyl-L-methionine.</text>
</comment>
<dbReference type="GO" id="GO:0046872">
    <property type="term" value="F:metal ion binding"/>
    <property type="evidence" value="ECO:0007669"/>
    <property type="project" value="UniProtKB-UniRule"/>
</dbReference>
<feature type="domain" description="Radical SAM core" evidence="11">
    <location>
        <begin position="4"/>
        <end position="240"/>
    </location>
</feature>
<dbReference type="RefSeq" id="WP_036709296.1">
    <property type="nucleotide sequence ID" value="NZ_JRKQ01000037.1"/>
</dbReference>
<evidence type="ECO:0000256" key="4">
    <source>
        <dbReference type="ARBA" id="ARBA00022617"/>
    </source>
</evidence>
<dbReference type="CDD" id="cd01335">
    <property type="entry name" value="Radical_SAM"/>
    <property type="match status" value="1"/>
</dbReference>
<name>A0A099GHL7_9RHOB</name>
<dbReference type="InterPro" id="IPR004559">
    <property type="entry name" value="HemW-like"/>
</dbReference>
<reference evidence="12 13" key="2">
    <citation type="submission" date="2014-10" db="EMBL/GenBank/DDBJ databases">
        <title>Paracoccus sanguinis sp. nov., isolated from clinical specimens of New York State patients.</title>
        <authorList>
            <person name="Mingle L.A."/>
            <person name="Cole J.A."/>
            <person name="Lapierre P."/>
            <person name="Musser K.A."/>
        </authorList>
    </citation>
    <scope>NUCLEOTIDE SEQUENCE [LARGE SCALE GENOMIC DNA]</scope>
    <source>
        <strain evidence="12 13">5503</strain>
    </source>
</reference>
<comment type="similarity">
    <text evidence="2">Belongs to the anaerobic coproporphyrinogen-III oxidase family. HemW subfamily.</text>
</comment>